<reference evidence="6" key="1">
    <citation type="submission" date="2018-11" db="EMBL/GenBank/DDBJ databases">
        <authorList>
            <person name="Alioto T."/>
            <person name="Alioto T."/>
        </authorList>
    </citation>
    <scope>NUCLEOTIDE SEQUENCE</scope>
</reference>
<keyword evidence="7" id="KW-1185">Reference proteome</keyword>
<feature type="region of interest" description="Disordered" evidence="2">
    <location>
        <begin position="330"/>
        <end position="370"/>
    </location>
</feature>
<feature type="domain" description="RNase NYN" evidence="3">
    <location>
        <begin position="554"/>
        <end position="708"/>
    </location>
</feature>
<dbReference type="AlphaFoldDB" id="A0A8B6FKU1"/>
<proteinExistence type="inferred from homology"/>
<feature type="domain" description="N4BP1 first type I KH-domain" evidence="4">
    <location>
        <begin position="13"/>
        <end position="77"/>
    </location>
</feature>
<dbReference type="InterPro" id="IPR021869">
    <property type="entry name" value="RNase_Zc3h12_NYN"/>
</dbReference>
<dbReference type="GO" id="GO:0036464">
    <property type="term" value="C:cytoplasmic ribonucleoprotein granule"/>
    <property type="evidence" value="ECO:0007669"/>
    <property type="project" value="TreeGrafter"/>
</dbReference>
<feature type="compositionally biased region" description="Pro residues" evidence="2">
    <location>
        <begin position="539"/>
        <end position="550"/>
    </location>
</feature>
<dbReference type="InterPro" id="IPR051101">
    <property type="entry name" value="ZC3H12/N4BP1_RNase_Reg"/>
</dbReference>
<dbReference type="GO" id="GO:0016787">
    <property type="term" value="F:hydrolase activity"/>
    <property type="evidence" value="ECO:0007669"/>
    <property type="project" value="UniProtKB-KW"/>
</dbReference>
<gene>
    <name evidence="6" type="ORF">MGAL_10B011209</name>
</gene>
<feature type="domain" description="N4BP1 C-terminal UBA" evidence="5">
    <location>
        <begin position="845"/>
        <end position="890"/>
    </location>
</feature>
<dbReference type="EC" id="3.1.-.-" evidence="6"/>
<dbReference type="Pfam" id="PF11977">
    <property type="entry name" value="RNase_Zc3h12a"/>
    <property type="match status" value="1"/>
</dbReference>
<dbReference type="Pfam" id="PF23050">
    <property type="entry name" value="KH_N4BP1_1st"/>
    <property type="match status" value="1"/>
</dbReference>
<evidence type="ECO:0000256" key="2">
    <source>
        <dbReference type="SAM" id="MobiDB-lite"/>
    </source>
</evidence>
<dbReference type="Gene3D" id="3.40.50.11980">
    <property type="match status" value="1"/>
</dbReference>
<dbReference type="Proteomes" id="UP000596742">
    <property type="component" value="Unassembled WGS sequence"/>
</dbReference>
<organism evidence="6 7">
    <name type="scientific">Mytilus galloprovincialis</name>
    <name type="common">Mediterranean mussel</name>
    <dbReference type="NCBI Taxonomy" id="29158"/>
    <lineage>
        <taxon>Eukaryota</taxon>
        <taxon>Metazoa</taxon>
        <taxon>Spiralia</taxon>
        <taxon>Lophotrochozoa</taxon>
        <taxon>Mollusca</taxon>
        <taxon>Bivalvia</taxon>
        <taxon>Autobranchia</taxon>
        <taxon>Pteriomorphia</taxon>
        <taxon>Mytilida</taxon>
        <taxon>Mytiloidea</taxon>
        <taxon>Mytilidae</taxon>
        <taxon>Mytilinae</taxon>
        <taxon>Mytilus</taxon>
    </lineage>
</organism>
<sequence length="894" mass="101766">MRKMASGSRGLFEEFIVDTEQVSQITRAKSKIERMHEVRIKLKEEAKLDASSKRWIRVEGDVRDRMNAREYIIAMCQPCELYELPFNDKSREFLHEDNLEEIEKQTNACIELGDLNKVLIKGTDLAVTLAISSLENIIGQSNIETDGVIDSENDINKGAVAGPPSDWEKRLDSTFLRALSNASDGTCKFDDYHNTSAEVKMAILKTLNNEISDNVDENELFDHSGKQKSAGATSLHPIHIYGDDDLRDVTDSDNIQPEPVDTILEQLTDTVISPRKPSSKSNDTEEVKFLRNFGTSAGYSENILDEGLLYVDDKTAPCEFLDILKQLKDSKKSENDDDTPMEISDGTPNKSSAFPPPPQVPEGDQGRRSLPKEYKKTLMKHMRAEEDGEMSVDELKKLNEERQKILKTQFESPSKQNSPRGEGSRRKKKNRKKNKKVGQNNNIVSIEKDIRENDEDETRVLEPYQSSSGEDCMIMDVEESSLPVYIQPSSPCAVDNYPQTQRQPIGPQPSPPRQANNYPPTQRQPLGPADNYARNHFPVNPPQRQEPPSGPREKRYIVIDGSNVAMHHGRGKIFSCKGIKLCVDYFLKRGHTKVTCFVPAWRRYRPRPQNPISDQDILVELNERGLLEFTPARRLDNKLISSYDDRYVVELAETVEGIIVSNDQYRDLMGEKYSWKKIIEERLLQYNFVGDILMIPDDPLGQHGPKLDLFLSKPSRQPSPLRKRHLSPKGATGHQNMWNQPPPPLQQYPPPLMGMQPSLLGPLPNTNWQQQNNYQGQPQGQNNNFPWNNQGQVQNQFQTRNQGPYQNNSRFQGVGQTMPVQNKFPNQSPKKKKGVCNQKQSRPLRTKEKTQEVLKDLKDIFPESEVKILEVIDNHPSETDLTRLSNYVINALAK</sequence>
<evidence type="ECO:0000259" key="3">
    <source>
        <dbReference type="Pfam" id="PF11977"/>
    </source>
</evidence>
<keyword evidence="6" id="KW-0378">Hydrolase</keyword>
<feature type="compositionally biased region" description="Pro residues" evidence="2">
    <location>
        <begin position="740"/>
        <end position="752"/>
    </location>
</feature>
<dbReference type="GO" id="GO:0004521">
    <property type="term" value="F:RNA endonuclease activity"/>
    <property type="evidence" value="ECO:0007669"/>
    <property type="project" value="TreeGrafter"/>
</dbReference>
<comment type="similarity">
    <text evidence="1">Belongs to the N4BP1 family.</text>
</comment>
<dbReference type="EMBL" id="UYJE01007037">
    <property type="protein sequence ID" value="VDI51246.1"/>
    <property type="molecule type" value="Genomic_DNA"/>
</dbReference>
<accession>A0A8B6FKU1</accession>
<evidence type="ECO:0000259" key="4">
    <source>
        <dbReference type="Pfam" id="PF23050"/>
    </source>
</evidence>
<dbReference type="FunFam" id="3.40.50.11980:FF:000001">
    <property type="entry name" value="ZC3H12A isoform 1"/>
    <property type="match status" value="1"/>
</dbReference>
<dbReference type="GO" id="GO:0003729">
    <property type="term" value="F:mRNA binding"/>
    <property type="evidence" value="ECO:0007669"/>
    <property type="project" value="TreeGrafter"/>
</dbReference>
<dbReference type="InterPro" id="IPR056578">
    <property type="entry name" value="UBA_N4BP1_C"/>
</dbReference>
<feature type="compositionally biased region" description="Basic residues" evidence="2">
    <location>
        <begin position="425"/>
        <end position="436"/>
    </location>
</feature>
<name>A0A8B6FKU1_MYTGA</name>
<dbReference type="InterPro" id="IPR056629">
    <property type="entry name" value="KH_N4BP1_1st"/>
</dbReference>
<dbReference type="OrthoDB" id="392925at2759"/>
<evidence type="ECO:0000256" key="1">
    <source>
        <dbReference type="ARBA" id="ARBA00038274"/>
    </source>
</evidence>
<evidence type="ECO:0000313" key="6">
    <source>
        <dbReference type="EMBL" id="VDI51246.1"/>
    </source>
</evidence>
<comment type="caution">
    <text evidence="6">The sequence shown here is derived from an EMBL/GenBank/DDBJ whole genome shotgun (WGS) entry which is preliminary data.</text>
</comment>
<feature type="compositionally biased region" description="Polar residues" evidence="2">
    <location>
        <begin position="409"/>
        <end position="419"/>
    </location>
</feature>
<feature type="compositionally biased region" description="Low complexity" evidence="2">
    <location>
        <begin position="764"/>
        <end position="790"/>
    </location>
</feature>
<dbReference type="PANTHER" id="PTHR12876:SF35">
    <property type="entry name" value="LD08718P-RELATED"/>
    <property type="match status" value="1"/>
</dbReference>
<dbReference type="CDD" id="cd09032">
    <property type="entry name" value="KH-I_N4BP1_like_rpt1"/>
    <property type="match status" value="1"/>
</dbReference>
<feature type="region of interest" description="Disordered" evidence="2">
    <location>
        <begin position="822"/>
        <end position="847"/>
    </location>
</feature>
<protein>
    <submittedName>
        <fullName evidence="6">Ribonuclease ZC3H12</fullName>
        <ecNumber evidence="6">3.1.-.-</ecNumber>
    </submittedName>
</protein>
<feature type="region of interest" description="Disordered" evidence="2">
    <location>
        <begin position="406"/>
        <end position="472"/>
    </location>
</feature>
<feature type="region of interest" description="Disordered" evidence="2">
    <location>
        <begin position="492"/>
        <end position="554"/>
    </location>
</feature>
<feature type="compositionally biased region" description="Polar residues" evidence="2">
    <location>
        <begin position="513"/>
        <end position="524"/>
    </location>
</feature>
<dbReference type="PANTHER" id="PTHR12876">
    <property type="entry name" value="N4BP1-RELATED"/>
    <property type="match status" value="1"/>
</dbReference>
<evidence type="ECO:0000313" key="7">
    <source>
        <dbReference type="Proteomes" id="UP000596742"/>
    </source>
</evidence>
<dbReference type="Pfam" id="PF23054">
    <property type="entry name" value="UBA_N4BP1_C"/>
    <property type="match status" value="1"/>
</dbReference>
<feature type="region of interest" description="Disordered" evidence="2">
    <location>
        <begin position="705"/>
        <end position="790"/>
    </location>
</feature>
<evidence type="ECO:0000259" key="5">
    <source>
        <dbReference type="Pfam" id="PF23054"/>
    </source>
</evidence>
<dbReference type="GO" id="GO:0005634">
    <property type="term" value="C:nucleus"/>
    <property type="evidence" value="ECO:0007669"/>
    <property type="project" value="TreeGrafter"/>
</dbReference>